<organism evidence="2 3">
    <name type="scientific">Amycolatopsis iheyensis</name>
    <dbReference type="NCBI Taxonomy" id="2945988"/>
    <lineage>
        <taxon>Bacteria</taxon>
        <taxon>Bacillati</taxon>
        <taxon>Actinomycetota</taxon>
        <taxon>Actinomycetes</taxon>
        <taxon>Pseudonocardiales</taxon>
        <taxon>Pseudonocardiaceae</taxon>
        <taxon>Amycolatopsis</taxon>
    </lineage>
</organism>
<sequence length="173" mass="16863">MGRRSWAAGLTAAAALAAVPATADAAGLATASAAARATTVTWSAVLADSTGAVQTGKALTVSWGLLDTAPRYASVRNNGTVALTGETYQVSATLATVRLDACVGGAWSGGTCPGSVVTLTDSTAGSAAVTRALAVGEQLSLRLTPNGLLGLATASVSVSVSRAQIRAATTSNA</sequence>
<dbReference type="AlphaFoldDB" id="A0A9X2NAV7"/>
<accession>A0A9X2NAV7</accession>
<dbReference type="RefSeq" id="WP_257921094.1">
    <property type="nucleotide sequence ID" value="NZ_JAMXQV010000008.1"/>
</dbReference>
<name>A0A9X2NAV7_9PSEU</name>
<keyword evidence="3" id="KW-1185">Reference proteome</keyword>
<dbReference type="EMBL" id="JAMXQV010000008">
    <property type="protein sequence ID" value="MCR6484467.1"/>
    <property type="molecule type" value="Genomic_DNA"/>
</dbReference>
<comment type="caution">
    <text evidence="2">The sequence shown here is derived from an EMBL/GenBank/DDBJ whole genome shotgun (WGS) entry which is preliminary data.</text>
</comment>
<feature type="chain" id="PRO_5040749142" evidence="1">
    <location>
        <begin position="26"/>
        <end position="173"/>
    </location>
</feature>
<feature type="signal peptide" evidence="1">
    <location>
        <begin position="1"/>
        <end position="25"/>
    </location>
</feature>
<evidence type="ECO:0000313" key="3">
    <source>
        <dbReference type="Proteomes" id="UP001144096"/>
    </source>
</evidence>
<reference evidence="2" key="1">
    <citation type="submission" date="2022-06" db="EMBL/GenBank/DDBJ databases">
        <title>Amycolatopsis iheyaensis sp. nov., a new species of the genus Amycolatopsis isolated from soil in Iheya island, Japan.</title>
        <authorList>
            <person name="Ngamcharungchit C."/>
            <person name="Kanto H."/>
            <person name="Take A."/>
            <person name="Intra B."/>
            <person name="Matsumoto A."/>
            <person name="Panbangred W."/>
            <person name="Inahashi Y."/>
        </authorList>
    </citation>
    <scope>NUCLEOTIDE SEQUENCE</scope>
    <source>
        <strain evidence="2">OK19-0408</strain>
    </source>
</reference>
<evidence type="ECO:0000313" key="2">
    <source>
        <dbReference type="EMBL" id="MCR6484467.1"/>
    </source>
</evidence>
<gene>
    <name evidence="2" type="ORF">M8542_16710</name>
</gene>
<evidence type="ECO:0000256" key="1">
    <source>
        <dbReference type="SAM" id="SignalP"/>
    </source>
</evidence>
<keyword evidence="1" id="KW-0732">Signal</keyword>
<proteinExistence type="predicted"/>
<dbReference type="Proteomes" id="UP001144096">
    <property type="component" value="Unassembled WGS sequence"/>
</dbReference>
<protein>
    <submittedName>
        <fullName evidence="2">Uncharacterized protein</fullName>
    </submittedName>
</protein>